<organism evidence="2 3">
    <name type="scientific">Coccidioides immitis RMSCC 2394</name>
    <dbReference type="NCBI Taxonomy" id="404692"/>
    <lineage>
        <taxon>Eukaryota</taxon>
        <taxon>Fungi</taxon>
        <taxon>Dikarya</taxon>
        <taxon>Ascomycota</taxon>
        <taxon>Pezizomycotina</taxon>
        <taxon>Eurotiomycetes</taxon>
        <taxon>Eurotiomycetidae</taxon>
        <taxon>Onygenales</taxon>
        <taxon>Onygenaceae</taxon>
        <taxon>Coccidioides</taxon>
    </lineage>
</organism>
<protein>
    <submittedName>
        <fullName evidence="2">Uncharacterized protein</fullName>
    </submittedName>
</protein>
<proteinExistence type="predicted"/>
<gene>
    <name evidence="2" type="ORF">CIRG_07454</name>
</gene>
<dbReference type="AlphaFoldDB" id="A0A0J6YKX7"/>
<name>A0A0J6YKX7_COCIT</name>
<evidence type="ECO:0000313" key="3">
    <source>
        <dbReference type="Proteomes" id="UP000054565"/>
    </source>
</evidence>
<accession>A0A0J6YKX7</accession>
<evidence type="ECO:0000256" key="1">
    <source>
        <dbReference type="SAM" id="MobiDB-lite"/>
    </source>
</evidence>
<sequence>MSENLLEDQGRPEDGTRGQPTGSSRPMGAQLISISRSCDAACPDLTLSVARGIFAEKNGDSRNYIAAAGAVYLRSAQGMAEFGIKRDTSVVEQDGYSTVSCDDLLRVRGQHSNAQGPPKVVISFVPWSTTHHVIFDQS</sequence>
<dbReference type="EMBL" id="DS028097">
    <property type="protein sequence ID" value="KMP07774.1"/>
    <property type="molecule type" value="Genomic_DNA"/>
</dbReference>
<feature type="region of interest" description="Disordered" evidence="1">
    <location>
        <begin position="1"/>
        <end position="27"/>
    </location>
</feature>
<evidence type="ECO:0000313" key="2">
    <source>
        <dbReference type="EMBL" id="KMP07774.1"/>
    </source>
</evidence>
<reference evidence="3" key="1">
    <citation type="journal article" date="2010" name="Genome Res.">
        <title>Population genomic sequencing of Coccidioides fungi reveals recent hybridization and transposon control.</title>
        <authorList>
            <person name="Neafsey D.E."/>
            <person name="Barker B.M."/>
            <person name="Sharpton T.J."/>
            <person name="Stajich J.E."/>
            <person name="Park D.J."/>
            <person name="Whiston E."/>
            <person name="Hung C.-Y."/>
            <person name="McMahan C."/>
            <person name="White J."/>
            <person name="Sykes S."/>
            <person name="Heiman D."/>
            <person name="Young S."/>
            <person name="Zeng Q."/>
            <person name="Abouelleil A."/>
            <person name="Aftuck L."/>
            <person name="Bessette D."/>
            <person name="Brown A."/>
            <person name="FitzGerald M."/>
            <person name="Lui A."/>
            <person name="Macdonald J.P."/>
            <person name="Priest M."/>
            <person name="Orbach M.J."/>
            <person name="Galgiani J.N."/>
            <person name="Kirkland T.N."/>
            <person name="Cole G.T."/>
            <person name="Birren B.W."/>
            <person name="Henn M.R."/>
            <person name="Taylor J.W."/>
            <person name="Rounsley S.D."/>
        </authorList>
    </citation>
    <scope>NUCLEOTIDE SEQUENCE [LARGE SCALE GENOMIC DNA]</scope>
    <source>
        <strain evidence="3">RMSCC 2394</strain>
    </source>
</reference>
<dbReference type="Proteomes" id="UP000054565">
    <property type="component" value="Unassembled WGS sequence"/>
</dbReference>